<comment type="caution">
    <text evidence="2">The sequence shown here is derived from an EMBL/GenBank/DDBJ whole genome shotgun (WGS) entry which is preliminary data.</text>
</comment>
<reference evidence="2 3" key="1">
    <citation type="journal article" date="2017" name="BMC Genomics">
        <title>Whole-genome assembly of Babesia ovata and comparative genomics between closely related pathogens.</title>
        <authorList>
            <person name="Yamagishi J."/>
            <person name="Asada M."/>
            <person name="Hakimi H."/>
            <person name="Tanaka T.Q."/>
            <person name="Sugimoto C."/>
            <person name="Kawazu S."/>
        </authorList>
    </citation>
    <scope>NUCLEOTIDE SEQUENCE [LARGE SCALE GENOMIC DNA]</scope>
    <source>
        <strain evidence="2 3">Miyake</strain>
    </source>
</reference>
<organism evidence="2 3">
    <name type="scientific">Babesia ovata</name>
    <dbReference type="NCBI Taxonomy" id="189622"/>
    <lineage>
        <taxon>Eukaryota</taxon>
        <taxon>Sar</taxon>
        <taxon>Alveolata</taxon>
        <taxon>Apicomplexa</taxon>
        <taxon>Aconoidasida</taxon>
        <taxon>Piroplasmida</taxon>
        <taxon>Babesiidae</taxon>
        <taxon>Babesia</taxon>
    </lineage>
</organism>
<dbReference type="VEuPathDB" id="PiroplasmaDB:BOVATA_015100"/>
<dbReference type="AlphaFoldDB" id="A0A2H6KAI8"/>
<sequence>MNETAANAPLDLVVRAFQQQHRVQLLADRRQHRPQTFGLTLSARESVQNKTATALKRIYLAFNQLYHDLVGNQHALIHEFLGLETHGVAAADSGTQDVAGRQVAVAVGVTESQRLSALQILSVHTEADNSNAQRINGRRGDARPEVARTRNKTERITNLARAWSSHEDEVTFRLAQAVVAAPDLLEQSLRIVSAEAAHRGKTNGHDG</sequence>
<evidence type="ECO:0000313" key="2">
    <source>
        <dbReference type="EMBL" id="GBE60017.1"/>
    </source>
</evidence>
<dbReference type="Proteomes" id="UP000236319">
    <property type="component" value="Unassembled WGS sequence"/>
</dbReference>
<accession>A0A2H6KAI8</accession>
<feature type="compositionally biased region" description="Basic and acidic residues" evidence="1">
    <location>
        <begin position="138"/>
        <end position="151"/>
    </location>
</feature>
<dbReference type="OrthoDB" id="10649781at2759"/>
<dbReference type="GeneID" id="39873787"/>
<feature type="region of interest" description="Disordered" evidence="1">
    <location>
        <begin position="129"/>
        <end position="151"/>
    </location>
</feature>
<proteinExistence type="predicted"/>
<dbReference type="EMBL" id="BDSA01000002">
    <property type="protein sequence ID" value="GBE60017.1"/>
    <property type="molecule type" value="Genomic_DNA"/>
</dbReference>
<keyword evidence="3" id="KW-1185">Reference proteome</keyword>
<evidence type="ECO:0000256" key="1">
    <source>
        <dbReference type="SAM" id="MobiDB-lite"/>
    </source>
</evidence>
<name>A0A2H6KAI8_9APIC</name>
<evidence type="ECO:0000313" key="3">
    <source>
        <dbReference type="Proteomes" id="UP000236319"/>
    </source>
</evidence>
<protein>
    <submittedName>
        <fullName evidence="2">Transcriptional regulator, putative</fullName>
    </submittedName>
</protein>
<gene>
    <name evidence="2" type="ORF">BOVATA_015100</name>
</gene>
<dbReference type="RefSeq" id="XP_028866260.1">
    <property type="nucleotide sequence ID" value="XM_029010427.1"/>
</dbReference>